<dbReference type="Gene3D" id="3.30.420.40">
    <property type="match status" value="2"/>
</dbReference>
<dbReference type="SUPFAM" id="SSF46785">
    <property type="entry name" value="Winged helix' DNA-binding domain"/>
    <property type="match status" value="1"/>
</dbReference>
<dbReference type="KEGG" id="dcp:RN607_09885"/>
<dbReference type="InterPro" id="IPR043129">
    <property type="entry name" value="ATPase_NBD"/>
</dbReference>
<protein>
    <submittedName>
        <fullName evidence="3">ROK family transcriptional regulator</fullName>
    </submittedName>
</protein>
<name>A0AA96F9Z2_9MICO</name>
<feature type="domain" description="HTH marR-type" evidence="2">
    <location>
        <begin position="45"/>
        <end position="96"/>
    </location>
</feature>
<dbReference type="RefSeq" id="WP_313542327.1">
    <property type="nucleotide sequence ID" value="NZ_CP134880.1"/>
</dbReference>
<dbReference type="SUPFAM" id="SSF53067">
    <property type="entry name" value="Actin-like ATPase domain"/>
    <property type="match status" value="1"/>
</dbReference>
<proteinExistence type="inferred from homology"/>
<dbReference type="Proteomes" id="UP001303408">
    <property type="component" value="Chromosome"/>
</dbReference>
<accession>A0AA96F9Z2</accession>
<dbReference type="InterPro" id="IPR000835">
    <property type="entry name" value="HTH_MarR-typ"/>
</dbReference>
<reference evidence="3" key="1">
    <citation type="submission" date="2023-09" db="EMBL/GenBank/DDBJ databases">
        <title>Demequina sp. a novel bacteria isolated from Capsicum annuum.</title>
        <authorList>
            <person name="Humaira Z."/>
            <person name="Lee J."/>
            <person name="Cho D."/>
        </authorList>
    </citation>
    <scope>NUCLEOTIDE SEQUENCE</scope>
    <source>
        <strain evidence="3">PMTSA13</strain>
    </source>
</reference>
<dbReference type="Pfam" id="PF00480">
    <property type="entry name" value="ROK"/>
    <property type="match status" value="1"/>
</dbReference>
<dbReference type="Gene3D" id="1.10.10.10">
    <property type="entry name" value="Winged helix-like DNA-binding domain superfamily/Winged helix DNA-binding domain"/>
    <property type="match status" value="1"/>
</dbReference>
<dbReference type="InterPro" id="IPR000600">
    <property type="entry name" value="ROK"/>
</dbReference>
<sequence length="427" mass="44138">MTDAEIAPTTAPGVVPAAPAALAGGLLVPAQGSGPEDTRRHNLSTILTAVHHRPGVTRAELTRLTGLNRSTVLKVVAELVEGALVHEVSPSEHAGRGRPSSHVYPARDVAALAVYPDLDAVTVGVIGLGGALLGRLRRPTEGRARPEQIVSLVSQLASDVIAQLPEPVVIVGVGCAVPGLVRAADGVVVDAPHMDWHDVPFGAMLSDALGLPVQVRNDARIATVAEAVFGAGRGVADLVYLNGSYSGIGGGAITGGVTLRGRDGYGGEFGHTRVDGGRERCHCGRTGCLETEVNLRRLLAALGRDDVDLSELDDELDAARGRPGVEQEIDRQIGILAGAIGDLASVFNPSMVVLGGALGSLWSAAPDRLAAAVAADSFAPMSGDLTIVRAELGSRVHLVGAAEIFMLAYLRDPAQLAERVARLRQEA</sequence>
<organism evidence="3">
    <name type="scientific">Demequina capsici</name>
    <dbReference type="NCBI Taxonomy" id="3075620"/>
    <lineage>
        <taxon>Bacteria</taxon>
        <taxon>Bacillati</taxon>
        <taxon>Actinomycetota</taxon>
        <taxon>Actinomycetes</taxon>
        <taxon>Micrococcales</taxon>
        <taxon>Demequinaceae</taxon>
        <taxon>Demequina</taxon>
    </lineage>
</organism>
<dbReference type="Pfam" id="PF12802">
    <property type="entry name" value="MarR_2"/>
    <property type="match status" value="1"/>
</dbReference>
<gene>
    <name evidence="3" type="ORF">RN607_09885</name>
</gene>
<dbReference type="EMBL" id="CP134880">
    <property type="protein sequence ID" value="WNM26508.1"/>
    <property type="molecule type" value="Genomic_DNA"/>
</dbReference>
<dbReference type="AlphaFoldDB" id="A0AA96F9Z2"/>
<evidence type="ECO:0000256" key="1">
    <source>
        <dbReference type="ARBA" id="ARBA00006479"/>
    </source>
</evidence>
<dbReference type="InterPro" id="IPR036388">
    <property type="entry name" value="WH-like_DNA-bd_sf"/>
</dbReference>
<comment type="similarity">
    <text evidence="1">Belongs to the ROK (NagC/XylR) family.</text>
</comment>
<evidence type="ECO:0000313" key="3">
    <source>
        <dbReference type="EMBL" id="WNM26508.1"/>
    </source>
</evidence>
<dbReference type="PANTHER" id="PTHR18964">
    <property type="entry name" value="ROK (REPRESSOR, ORF, KINASE) FAMILY"/>
    <property type="match status" value="1"/>
</dbReference>
<dbReference type="PANTHER" id="PTHR18964:SF149">
    <property type="entry name" value="BIFUNCTIONAL UDP-N-ACETYLGLUCOSAMINE 2-EPIMERASE_N-ACETYLMANNOSAMINE KINASE"/>
    <property type="match status" value="1"/>
</dbReference>
<evidence type="ECO:0000259" key="2">
    <source>
        <dbReference type="Pfam" id="PF12802"/>
    </source>
</evidence>
<dbReference type="InterPro" id="IPR036390">
    <property type="entry name" value="WH_DNA-bd_sf"/>
</dbReference>